<dbReference type="EMBL" id="LN907829">
    <property type="protein sequence ID" value="CUU26368.1"/>
    <property type="molecule type" value="Genomic_DNA"/>
</dbReference>
<dbReference type="PATRIC" id="fig|1619313.3.peg.4312"/>
<dbReference type="AlphaFoldDB" id="A0A0U5LBA0"/>
<keyword evidence="1" id="KW-0175">Coiled coil</keyword>
<dbReference type="Proteomes" id="UP000059419">
    <property type="component" value="Plasmid pEM02"/>
</dbReference>
<evidence type="ECO:0000313" key="4">
    <source>
        <dbReference type="Proteomes" id="UP000059419"/>
    </source>
</evidence>
<gene>
    <name evidence="3" type="ORF">EM595_p1122</name>
</gene>
<feature type="coiled-coil region" evidence="1">
    <location>
        <begin position="76"/>
        <end position="146"/>
    </location>
</feature>
<dbReference type="InterPro" id="IPR021207">
    <property type="entry name" value="Integr_conj_element_PFL4705"/>
</dbReference>
<dbReference type="KEGG" id="ege:EM595_p1122"/>
<reference evidence="4" key="1">
    <citation type="submission" date="2015-11" db="EMBL/GenBank/DDBJ databases">
        <authorList>
            <person name="Blom J."/>
        </authorList>
    </citation>
    <scope>NUCLEOTIDE SEQUENCE [LARGE SCALE GENOMIC DNA]</scope>
    <source>
        <plasmid evidence="4">pEM02</plasmid>
    </source>
</reference>
<keyword evidence="4" id="KW-1185">Reference proteome</keyword>
<dbReference type="RefSeq" id="WP_067437296.1">
    <property type="nucleotide sequence ID" value="NZ_LN907829.1"/>
</dbReference>
<evidence type="ECO:0000256" key="2">
    <source>
        <dbReference type="SAM" id="MobiDB-lite"/>
    </source>
</evidence>
<proteinExistence type="predicted"/>
<feature type="compositionally biased region" description="Low complexity" evidence="2">
    <location>
        <begin position="210"/>
        <end position="219"/>
    </location>
</feature>
<organism evidence="3 4">
    <name type="scientific">Duffyella gerundensis</name>
    <dbReference type="NCBI Taxonomy" id="1619313"/>
    <lineage>
        <taxon>Bacteria</taxon>
        <taxon>Pseudomonadati</taxon>
        <taxon>Pseudomonadota</taxon>
        <taxon>Gammaproteobacteria</taxon>
        <taxon>Enterobacterales</taxon>
        <taxon>Erwiniaceae</taxon>
        <taxon>Duffyella</taxon>
    </lineage>
</organism>
<protein>
    <submittedName>
        <fullName evidence="3">Integrating conjugative element protein, PFL_4705 family</fullName>
    </submittedName>
</protein>
<geneLocation type="plasmid" evidence="4">
    <name>pEM02</name>
</geneLocation>
<feature type="compositionally biased region" description="Polar residues" evidence="2">
    <location>
        <begin position="220"/>
        <end position="246"/>
    </location>
</feature>
<evidence type="ECO:0000256" key="1">
    <source>
        <dbReference type="SAM" id="Coils"/>
    </source>
</evidence>
<dbReference type="NCBIfam" id="TIGR03752">
    <property type="entry name" value="conj_TIGR03752"/>
    <property type="match status" value="1"/>
</dbReference>
<feature type="region of interest" description="Disordered" evidence="2">
    <location>
        <begin position="194"/>
        <end position="256"/>
    </location>
</feature>
<name>A0A0U5LBA0_9GAMM</name>
<evidence type="ECO:0000313" key="3">
    <source>
        <dbReference type="EMBL" id="CUU26368.1"/>
    </source>
</evidence>
<feature type="region of interest" description="Disordered" evidence="2">
    <location>
        <begin position="344"/>
        <end position="375"/>
    </location>
</feature>
<accession>A0A0U5LBA0</accession>
<dbReference type="OrthoDB" id="7061550at2"/>
<sequence>MKIKSNGLVKVLMPAVLVAGGFIAVKSHNSKAPEPAAQTAAQADPALANLSPQELKALGVEGDTPQDTLKTIVGSLNAVRQQQATLNKQNADLLDENKKLRERNQNVSGQVNEAVQGVQKGFSDREKQLRQQQNALTSKINDLTSQLQKTGKGLADKAGGQDGDIPLGLGLDGMGAGSGGAAAAGGDGLMWVTPQDGKSTQSGQGGSGNGSASAGGTTAFPTSFMSENAVTRQKANYEQQVKGSTSEKGEEDEAEPVYTLPENSTLIGSRAMTALLGRVPVNGTVTDPYPFKVLIGKDNLTANGIELPDVEGAIVSGTASGDWTLSCVRGQVSSITFVFTDGTVRTLPKPDRSGKSGNGQNAQNGGKDTGTNGGIGWISDENGIPCISGTRKSNASTYLPTLGLLGAAGAAGDAVGQNQQTSQTNAYGGVTSTLTGDAGQAVLGKAISGSSDEITEWVKQRYGQTFDAIYVQPGAHLAVHITRELAIDYEDKGRKVRYDFTLPGEDGSTGGLD</sequence>